<feature type="signal peptide" evidence="3">
    <location>
        <begin position="1"/>
        <end position="24"/>
    </location>
</feature>
<dbReference type="GO" id="GO:0005576">
    <property type="term" value="C:extracellular region"/>
    <property type="evidence" value="ECO:0007669"/>
    <property type="project" value="InterPro"/>
</dbReference>
<dbReference type="AlphaFoldDB" id="A0A8T1SLW1"/>
<dbReference type="GO" id="GO:0004867">
    <property type="term" value="F:serine-type endopeptidase inhibitor activity"/>
    <property type="evidence" value="ECO:0007669"/>
    <property type="project" value="InterPro"/>
</dbReference>
<dbReference type="PROSITE" id="PS51390">
    <property type="entry name" value="WAP"/>
    <property type="match status" value="1"/>
</dbReference>
<dbReference type="SMART" id="SM00131">
    <property type="entry name" value="KU"/>
    <property type="match status" value="1"/>
</dbReference>
<reference evidence="6 7" key="1">
    <citation type="journal article" date="2020" name="G3 (Bethesda)">
        <title>Draft Genome of the Common Snapping Turtle, Chelydra serpentina, a Model for Phenotypic Plasticity in Reptiles.</title>
        <authorList>
            <person name="Das D."/>
            <person name="Singh S.K."/>
            <person name="Bierstedt J."/>
            <person name="Erickson A."/>
            <person name="Galli G.L.J."/>
            <person name="Crossley D.A. 2nd"/>
            <person name="Rhen T."/>
        </authorList>
    </citation>
    <scope>NUCLEOTIDE SEQUENCE [LARGE SCALE GENOMIC DNA]</scope>
    <source>
        <strain evidence="6">KW</strain>
    </source>
</reference>
<dbReference type="Gene3D" id="4.10.410.10">
    <property type="entry name" value="Pancreatic trypsin inhibitor Kunitz domain"/>
    <property type="match status" value="1"/>
</dbReference>
<feature type="domain" description="BPTI/Kunitz inhibitor" evidence="4">
    <location>
        <begin position="94"/>
        <end position="144"/>
    </location>
</feature>
<evidence type="ECO:0000313" key="6">
    <source>
        <dbReference type="EMBL" id="KAG6930116.1"/>
    </source>
</evidence>
<keyword evidence="1" id="KW-0646">Protease inhibitor</keyword>
<keyword evidence="7" id="KW-1185">Reference proteome</keyword>
<dbReference type="PROSITE" id="PS50279">
    <property type="entry name" value="BPTI_KUNITZ_2"/>
    <property type="match status" value="1"/>
</dbReference>
<dbReference type="Gene3D" id="4.10.75.10">
    <property type="entry name" value="Elafin-like"/>
    <property type="match status" value="1"/>
</dbReference>
<dbReference type="InterPro" id="IPR036880">
    <property type="entry name" value="Kunitz_BPTI_sf"/>
</dbReference>
<dbReference type="Proteomes" id="UP000765507">
    <property type="component" value="Unassembled WGS sequence"/>
</dbReference>
<dbReference type="InterPro" id="IPR020901">
    <property type="entry name" value="Prtase_inh_Kunz-CS"/>
</dbReference>
<dbReference type="InterPro" id="IPR002223">
    <property type="entry name" value="Kunitz_BPTI"/>
</dbReference>
<dbReference type="PROSITE" id="PS00280">
    <property type="entry name" value="BPTI_KUNITZ_1"/>
    <property type="match status" value="1"/>
</dbReference>
<dbReference type="OrthoDB" id="4473401at2759"/>
<evidence type="ECO:0000256" key="2">
    <source>
        <dbReference type="ARBA" id="ARBA00023157"/>
    </source>
</evidence>
<proteinExistence type="predicted"/>
<dbReference type="FunFam" id="4.10.410.10:FF:000021">
    <property type="entry name" value="Serine protease inhibitor, putative"/>
    <property type="match status" value="1"/>
</dbReference>
<dbReference type="SMART" id="SM00217">
    <property type="entry name" value="WAP"/>
    <property type="match status" value="1"/>
</dbReference>
<evidence type="ECO:0000256" key="1">
    <source>
        <dbReference type="ARBA" id="ARBA00022690"/>
    </source>
</evidence>
<evidence type="ECO:0000259" key="5">
    <source>
        <dbReference type="PROSITE" id="PS51390"/>
    </source>
</evidence>
<name>A0A8T1SLW1_CHESE</name>
<sequence>MKSAGIVLLVALLSLWAELPAASGGDGSTAAPVKAGYCYKVAPVGGVFDGQNCGACLQNNTCSTCCTDGDCPGSAKCCPDECGYTCQTPVTDLCHLPSVCGYCKARFPRFFYNWSSQACEEFVYGGCGGNGNNFETKEECLRACRQLGTA</sequence>
<accession>A0A8T1SLW1</accession>
<dbReference type="GO" id="GO:0044483">
    <property type="term" value="P:venom-mediated perturbation of hemostasis"/>
    <property type="evidence" value="ECO:0007669"/>
    <property type="project" value="UniProtKB-ARBA"/>
</dbReference>
<dbReference type="PRINTS" id="PR00759">
    <property type="entry name" value="BASICPTASE"/>
</dbReference>
<dbReference type="EMBL" id="JAHGAV010000156">
    <property type="protein sequence ID" value="KAG6930116.1"/>
    <property type="molecule type" value="Genomic_DNA"/>
</dbReference>
<gene>
    <name evidence="6" type="ORF">G0U57_004257</name>
</gene>
<dbReference type="InterPro" id="IPR008197">
    <property type="entry name" value="WAP_dom"/>
</dbReference>
<dbReference type="PANTHER" id="PTHR46751">
    <property type="entry name" value="EPPIN"/>
    <property type="match status" value="1"/>
</dbReference>
<feature type="domain" description="WAP" evidence="5">
    <location>
        <begin position="31"/>
        <end position="90"/>
    </location>
</feature>
<protein>
    <submittedName>
        <fullName evidence="6">EPPIN-WFDC6 readthrough</fullName>
    </submittedName>
</protein>
<organism evidence="6 7">
    <name type="scientific">Chelydra serpentina</name>
    <name type="common">Snapping turtle</name>
    <name type="synonym">Testudo serpentina</name>
    <dbReference type="NCBI Taxonomy" id="8475"/>
    <lineage>
        <taxon>Eukaryota</taxon>
        <taxon>Metazoa</taxon>
        <taxon>Chordata</taxon>
        <taxon>Craniata</taxon>
        <taxon>Vertebrata</taxon>
        <taxon>Euteleostomi</taxon>
        <taxon>Archelosauria</taxon>
        <taxon>Testudinata</taxon>
        <taxon>Testudines</taxon>
        <taxon>Cryptodira</taxon>
        <taxon>Durocryptodira</taxon>
        <taxon>Americhelydia</taxon>
        <taxon>Chelydroidea</taxon>
        <taxon>Chelydridae</taxon>
        <taxon>Chelydra</taxon>
    </lineage>
</organism>
<dbReference type="InterPro" id="IPR036645">
    <property type="entry name" value="Elafin-like_sf"/>
</dbReference>
<dbReference type="SUPFAM" id="SSF57362">
    <property type="entry name" value="BPTI-like"/>
    <property type="match status" value="1"/>
</dbReference>
<keyword evidence="2" id="KW-1015">Disulfide bond</keyword>
<feature type="chain" id="PRO_5035900542" evidence="3">
    <location>
        <begin position="25"/>
        <end position="150"/>
    </location>
</feature>
<dbReference type="PANTHER" id="PTHR46751:SF1">
    <property type="entry name" value="WAP FOUR-DISULFIDE CORE DOMAIN PROTEIN 6A"/>
    <property type="match status" value="1"/>
</dbReference>
<keyword evidence="3" id="KW-0732">Signal</keyword>
<dbReference type="Pfam" id="PF00014">
    <property type="entry name" value="Kunitz_BPTI"/>
    <property type="match status" value="1"/>
</dbReference>
<dbReference type="InterPro" id="IPR051388">
    <property type="entry name" value="Serpin_venom_toxin"/>
</dbReference>
<evidence type="ECO:0000259" key="4">
    <source>
        <dbReference type="PROSITE" id="PS50279"/>
    </source>
</evidence>
<comment type="caution">
    <text evidence="6">The sequence shown here is derived from an EMBL/GenBank/DDBJ whole genome shotgun (WGS) entry which is preliminary data.</text>
</comment>
<evidence type="ECO:0000313" key="7">
    <source>
        <dbReference type="Proteomes" id="UP000765507"/>
    </source>
</evidence>
<evidence type="ECO:0000256" key="3">
    <source>
        <dbReference type="SAM" id="SignalP"/>
    </source>
</evidence>